<evidence type="ECO:0000256" key="1">
    <source>
        <dbReference type="SAM" id="Phobius"/>
    </source>
</evidence>
<keyword evidence="1" id="KW-0812">Transmembrane</keyword>
<dbReference type="InterPro" id="IPR053170">
    <property type="entry name" value="Transcription_regulator"/>
</dbReference>
<keyword evidence="1" id="KW-0472">Membrane</keyword>
<dbReference type="OrthoDB" id="9781927at2"/>
<protein>
    <submittedName>
        <fullName evidence="2">Inner membrane protein</fullName>
    </submittedName>
</protein>
<accession>A0A1T5JQS2</accession>
<feature type="transmembrane region" description="Helical" evidence="1">
    <location>
        <begin position="61"/>
        <end position="81"/>
    </location>
</feature>
<name>A0A1T5JQS2_9GAMM</name>
<dbReference type="STRING" id="428993.SAMN06296058_1004"/>
<dbReference type="EMBL" id="FUZV01000001">
    <property type="protein sequence ID" value="SKC53669.1"/>
    <property type="molecule type" value="Genomic_DNA"/>
</dbReference>
<reference evidence="2 3" key="1">
    <citation type="submission" date="2017-02" db="EMBL/GenBank/DDBJ databases">
        <authorList>
            <person name="Peterson S.W."/>
        </authorList>
    </citation>
    <scope>NUCLEOTIDE SEQUENCE [LARGE SCALE GENOMIC DNA]</scope>
    <source>
        <strain evidence="2 3">P15</strain>
    </source>
</reference>
<dbReference type="RefSeq" id="WP_079723351.1">
    <property type="nucleotide sequence ID" value="NZ_BMCL01000002.1"/>
</dbReference>
<proteinExistence type="predicted"/>
<dbReference type="InterPro" id="IPR007404">
    <property type="entry name" value="YdjM-like"/>
</dbReference>
<dbReference type="Pfam" id="PF04307">
    <property type="entry name" value="YdjM"/>
    <property type="match status" value="1"/>
</dbReference>
<organism evidence="2 3">
    <name type="scientific">Pseudoxanthomonas indica</name>
    <dbReference type="NCBI Taxonomy" id="428993"/>
    <lineage>
        <taxon>Bacteria</taxon>
        <taxon>Pseudomonadati</taxon>
        <taxon>Pseudomonadota</taxon>
        <taxon>Gammaproteobacteria</taxon>
        <taxon>Lysobacterales</taxon>
        <taxon>Lysobacteraceae</taxon>
        <taxon>Pseudoxanthomonas</taxon>
    </lineage>
</organism>
<dbReference type="PANTHER" id="PTHR40031:SF1">
    <property type="entry name" value="MEMBRANE-BOUND METAL-DEPENDENT HYDROLASE"/>
    <property type="match status" value="1"/>
</dbReference>
<evidence type="ECO:0000313" key="3">
    <source>
        <dbReference type="Proteomes" id="UP000190341"/>
    </source>
</evidence>
<sequence>MDSLSQIVLGGALAAAIAPPGHRRAALLAGAALGTLPDLDSIPIGLLTHDPVALMTQHRSFSHSLFVLPWVGWLIWWLFKLRGKRVAQSPQRWFWAIQLSLITHPLLDAFTVYGTQLWWPLHPHPTMGSSVFIIDPLYTIWLLLACVVAWCWREKALAQRALLLGLALSSGYLGWSLLAKARVDAVADSTLAAMGLQDAPRFSTPLPFNTLLWRVVAMTPTGYVDAEYSLIADHGVMHYRAYPSDVQALEATADLPAVQRLQWFNRGFMRARVENERLVLSDLRMGLEPDYSFSFEVAQRQQGRWQAITPVQQPWSAPVSGWDGVKRLLAAMWQRIWHSSDQPVRAMMVAPIAPAPATTDATHGSP</sequence>
<gene>
    <name evidence="2" type="ORF">SAMN06296058_1004</name>
</gene>
<dbReference type="Proteomes" id="UP000190341">
    <property type="component" value="Unassembled WGS sequence"/>
</dbReference>
<keyword evidence="1" id="KW-1133">Transmembrane helix</keyword>
<feature type="transmembrane region" description="Helical" evidence="1">
    <location>
        <begin position="161"/>
        <end position="178"/>
    </location>
</feature>
<feature type="transmembrane region" description="Helical" evidence="1">
    <location>
        <begin position="93"/>
        <end position="119"/>
    </location>
</feature>
<feature type="transmembrane region" description="Helical" evidence="1">
    <location>
        <begin position="131"/>
        <end position="152"/>
    </location>
</feature>
<evidence type="ECO:0000313" key="2">
    <source>
        <dbReference type="EMBL" id="SKC53669.1"/>
    </source>
</evidence>
<dbReference type="AlphaFoldDB" id="A0A1T5JQS2"/>
<dbReference type="PANTHER" id="PTHR40031">
    <property type="entry name" value="HYPOTHETICAL MEMBRANE SPANNING PROTEIN"/>
    <property type="match status" value="1"/>
</dbReference>
<keyword evidence="3" id="KW-1185">Reference proteome</keyword>